<dbReference type="PROSITE" id="PS50293">
    <property type="entry name" value="TPR_REGION"/>
    <property type="match status" value="1"/>
</dbReference>
<reference evidence="1 2" key="1">
    <citation type="submission" date="2019-10" db="EMBL/GenBank/DDBJ databases">
        <title>Genome Sequence and Assembly of iSURF_14.</title>
        <authorList>
            <person name="Wucher B.R."/>
            <person name="Ruoff K.L."/>
            <person name="Price C.E."/>
            <person name="Valls R.R."/>
            <person name="O'Toole G.A."/>
        </authorList>
    </citation>
    <scope>NUCLEOTIDE SEQUENCE [LARGE SCALE GENOMIC DNA]</scope>
    <source>
        <strain evidence="1 2">ANK132K_3B</strain>
    </source>
</reference>
<dbReference type="Proteomes" id="UP000462885">
    <property type="component" value="Unassembled WGS sequence"/>
</dbReference>
<dbReference type="InterPro" id="IPR016032">
    <property type="entry name" value="Sig_transdc_resp-reg_C-effctor"/>
</dbReference>
<dbReference type="AlphaFoldDB" id="A0A174L4A5"/>
<sequence length="625" mass="72964">MKRQKNKIQQTDFTDKTKSFHAFPPHFQRRSHGKHKKLTFPSIRYKLPGFMTIFAKSEHILMKALLLTGLLFILILPGCRKETSILPLLRSVEELIPMYADSASVLLDSIQAPDELTDKDFAHWCMLCGKVTDEAATGLLPIYQWQRAQQWFTEHGTAEEQAQIDLYLGRAYVEDGEYDKAMQIYADALQLAKEHQAYNVAGYICAYMADLYGFRDITSERLEKRKEASNFFKKARNYKSYAYALKDLACECTLTDSFNYTIPLLQKADSISQLLHNKDLTADVANAFGVIYEAQEKYKNAERYFLKAIETGSKESYKDSISLLHIYIKDNQLAKAHEWIETITKHNDIAYYFNQAYYLLYKAEGKYKEALHYKEICSDMLDSLTLVQNETKVLEIEKKYNNAKIREENELLKITQQRNTIIIIIAISLFLLSVAGYIIYRQRSKAKIYYQQTILDKMKIELLHLSAELEEKKQVLQKALADKENNAHKLQQEIEVISYKYDRLQKQSMETSTVGKKLISLTKKNRLEDSQLPTDKTWHSIMTEVDKIYPQFYSLLKEAFPNLTESEYQYCYLHIFGFDANDEAKLLGINPASVRMKRTRIYQEVQLKHNKETFLRDYIIKNLLK</sequence>
<dbReference type="GO" id="GO:0003677">
    <property type="term" value="F:DNA binding"/>
    <property type="evidence" value="ECO:0007669"/>
    <property type="project" value="InterPro"/>
</dbReference>
<comment type="caution">
    <text evidence="1">The sequence shown here is derived from an EMBL/GenBank/DDBJ whole genome shotgun (WGS) entry which is preliminary data.</text>
</comment>
<dbReference type="Pfam" id="PF13176">
    <property type="entry name" value="TPR_7"/>
    <property type="match status" value="1"/>
</dbReference>
<protein>
    <submittedName>
        <fullName evidence="1">Tetratricopeptide repeat protein</fullName>
    </submittedName>
</protein>
<dbReference type="Gene3D" id="1.25.40.10">
    <property type="entry name" value="Tetratricopeptide repeat domain"/>
    <property type="match status" value="2"/>
</dbReference>
<dbReference type="EMBL" id="WCIF01000003">
    <property type="protein sequence ID" value="KAB5441072.1"/>
    <property type="molecule type" value="Genomic_DNA"/>
</dbReference>
<evidence type="ECO:0000313" key="2">
    <source>
        <dbReference type="Proteomes" id="UP000462885"/>
    </source>
</evidence>
<dbReference type="SUPFAM" id="SSF46894">
    <property type="entry name" value="C-terminal effector domain of the bipartite response regulators"/>
    <property type="match status" value="1"/>
</dbReference>
<dbReference type="InterPro" id="IPR019734">
    <property type="entry name" value="TPR_rpt"/>
</dbReference>
<dbReference type="PROSITE" id="PS50005">
    <property type="entry name" value="TPR"/>
    <property type="match status" value="2"/>
</dbReference>
<dbReference type="GO" id="GO:0006355">
    <property type="term" value="P:regulation of DNA-templated transcription"/>
    <property type="evidence" value="ECO:0007669"/>
    <property type="project" value="InterPro"/>
</dbReference>
<gene>
    <name evidence="1" type="ORF">F9Z94_03820</name>
</gene>
<dbReference type="RefSeq" id="WP_057280298.1">
    <property type="nucleotide sequence ID" value="NZ_CZAN01000011.1"/>
</dbReference>
<proteinExistence type="predicted"/>
<dbReference type="SUPFAM" id="SSF81901">
    <property type="entry name" value="HCP-like"/>
    <property type="match status" value="1"/>
</dbReference>
<evidence type="ECO:0000313" key="1">
    <source>
        <dbReference type="EMBL" id="KAB5441072.1"/>
    </source>
</evidence>
<dbReference type="SMART" id="SM00028">
    <property type="entry name" value="TPR"/>
    <property type="match status" value="2"/>
</dbReference>
<organism evidence="1 2">
    <name type="scientific">Phocaeicola vulgatus</name>
    <name type="common">Bacteroides vulgatus</name>
    <dbReference type="NCBI Taxonomy" id="821"/>
    <lineage>
        <taxon>Bacteria</taxon>
        <taxon>Pseudomonadati</taxon>
        <taxon>Bacteroidota</taxon>
        <taxon>Bacteroidia</taxon>
        <taxon>Bacteroidales</taxon>
        <taxon>Bacteroidaceae</taxon>
        <taxon>Phocaeicola</taxon>
    </lineage>
</organism>
<dbReference type="InterPro" id="IPR011990">
    <property type="entry name" value="TPR-like_helical_dom_sf"/>
</dbReference>
<accession>A0A174L4A5</accession>
<name>A0A174L4A5_PHOVU</name>